<proteinExistence type="predicted"/>
<organism evidence="2 3">
    <name type="scientific">Flavobacterium cerinum</name>
    <dbReference type="NCBI Taxonomy" id="2502784"/>
    <lineage>
        <taxon>Bacteria</taxon>
        <taxon>Pseudomonadati</taxon>
        <taxon>Bacteroidota</taxon>
        <taxon>Flavobacteriia</taxon>
        <taxon>Flavobacteriales</taxon>
        <taxon>Flavobacteriaceae</taxon>
        <taxon>Flavobacterium</taxon>
    </lineage>
</organism>
<keyword evidence="3" id="KW-1185">Reference proteome</keyword>
<dbReference type="AlphaFoldDB" id="A0A3S3TV96"/>
<dbReference type="Proteomes" id="UP000287527">
    <property type="component" value="Unassembled WGS sequence"/>
</dbReference>
<comment type="caution">
    <text evidence="2">The sequence shown here is derived from an EMBL/GenBank/DDBJ whole genome shotgun (WGS) entry which is preliminary data.</text>
</comment>
<accession>A0A3S3TV96</accession>
<dbReference type="EMBL" id="SBII01000014">
    <property type="protein sequence ID" value="RWW92015.1"/>
    <property type="molecule type" value="Genomic_DNA"/>
</dbReference>
<keyword evidence="1" id="KW-0732">Signal</keyword>
<evidence type="ECO:0000256" key="1">
    <source>
        <dbReference type="SAM" id="SignalP"/>
    </source>
</evidence>
<evidence type="ECO:0008006" key="4">
    <source>
        <dbReference type="Google" id="ProtNLM"/>
    </source>
</evidence>
<reference evidence="2 3" key="1">
    <citation type="submission" date="2019-01" db="EMBL/GenBank/DDBJ databases">
        <title>Flavobacterium sp. nov.,isolated from freshwater.</title>
        <authorList>
            <person name="Zhang R."/>
            <person name="Du Z.-J."/>
        </authorList>
    </citation>
    <scope>NUCLEOTIDE SEQUENCE [LARGE SCALE GENOMIC DNA]</scope>
    <source>
        <strain evidence="2 3">1E403</strain>
    </source>
</reference>
<feature type="signal peptide" evidence="1">
    <location>
        <begin position="1"/>
        <end position="19"/>
    </location>
</feature>
<dbReference type="OrthoDB" id="9765926at2"/>
<sequence length="921" mass="101537">MKITCVFILLFLFHLNVNAQSDCPDAIIVCGDANYFDLEAEGIGQTPEISPDNACASGENNTIWLKIQINQGGTLGFILTPTEDDMVIDFDFWLFGPIEECGIIGTAIRCSTTNPLQANLNYITTGMNETETDVSEGPGPNGNGFVQWITVQDNEFYYLVIDRPHGFGNFSMEWTGTATFHAVPQFLNPNNIPLDIIQCDKDGVNDQSTAFDLTVYEDMFIGTQSPVEITYHENLNDATIGEDPIALPEAYPNTSNPQIIYLRMTNTVTGCYSTETFTINITPPMVAGQPLNMELCDDNKNGVQTFDLSSNDIAVINDNPESFVTYHTSLEDARDGVNAVGPLFENEAPIQTIWARLENAEGCYSYDFNFFTISILPLPVFNNPGNLTLDLHICENGQDDHTAVFDLTLYKDILIGDQSNVILTYHENNDEANAGDNEIQSPTIYTNTASPQTIYMRLANIETGCFDILPFDITVYDIKAGEPENMAYCDLDDDGLNEFDLALNDNNVKNGNTDSGVTYYKSFDDAVSRQNQIGPLYQTTIPYSTETLWARLERTTPVCVVYDIKSFTISVKPLPVFNNPDNISFDLYKCDTDGIDDQSTPFDLRVHTGVMIGTQNNIAITYYEDITDAEIDDNRIAAPNNYANTSNPQTIYVRLTNTVTGCFRVTNFQIHILPSPQAYILPALQVCDDNNDGTAFFGLDSIIQSIQNTISNTIVTIHETPEDAIFGQNIITDTDAYPNNELNTQTLYIRVESTLTHCFDTTTLQLIVNPLPEAITPKSYILCDDGNSDTDGEAVFNLTTKAAEVLGTLNPALYSVSYYLTQANAEAGTPAIGNPISYLSESGEVFIKVTNNATGCYDIVKLKLIVNLLPTAVQPTVALTLCDVTAPLMDGIEIFDLTSVIPSIIGAQQGINVTFHHSYAE</sequence>
<evidence type="ECO:0000313" key="3">
    <source>
        <dbReference type="Proteomes" id="UP000287527"/>
    </source>
</evidence>
<evidence type="ECO:0000313" key="2">
    <source>
        <dbReference type="EMBL" id="RWW92015.1"/>
    </source>
</evidence>
<dbReference type="RefSeq" id="WP_128391103.1">
    <property type="nucleotide sequence ID" value="NZ_SBII01000014.1"/>
</dbReference>
<protein>
    <recommendedName>
        <fullName evidence="4">Gliding motility-associated C-terminal domain-containing protein</fullName>
    </recommendedName>
</protein>
<name>A0A3S3TV96_9FLAO</name>
<feature type="chain" id="PRO_5018661130" description="Gliding motility-associated C-terminal domain-containing protein" evidence="1">
    <location>
        <begin position="20"/>
        <end position="921"/>
    </location>
</feature>
<gene>
    <name evidence="2" type="ORF">EPI11_16555</name>
</gene>